<keyword evidence="3" id="KW-1185">Reference proteome</keyword>
<dbReference type="AlphaFoldDB" id="A0ABD2PUH5"/>
<evidence type="ECO:0000259" key="1">
    <source>
        <dbReference type="Pfam" id="PF00801"/>
    </source>
</evidence>
<proteinExistence type="predicted"/>
<gene>
    <name evidence="2" type="ORF">Ciccas_011318</name>
</gene>
<evidence type="ECO:0000313" key="2">
    <source>
        <dbReference type="EMBL" id="KAL3310121.1"/>
    </source>
</evidence>
<organism evidence="2 3">
    <name type="scientific">Cichlidogyrus casuarinus</name>
    <dbReference type="NCBI Taxonomy" id="1844966"/>
    <lineage>
        <taxon>Eukaryota</taxon>
        <taxon>Metazoa</taxon>
        <taxon>Spiralia</taxon>
        <taxon>Lophotrochozoa</taxon>
        <taxon>Platyhelminthes</taxon>
        <taxon>Monogenea</taxon>
        <taxon>Monopisthocotylea</taxon>
        <taxon>Dactylogyridea</taxon>
        <taxon>Ancyrocephalidae</taxon>
        <taxon>Cichlidogyrus</taxon>
    </lineage>
</organism>
<accession>A0ABD2PUH5</accession>
<feature type="domain" description="PKD" evidence="1">
    <location>
        <begin position="50"/>
        <end position="135"/>
    </location>
</feature>
<dbReference type="Proteomes" id="UP001626550">
    <property type="component" value="Unassembled WGS sequence"/>
</dbReference>
<sequence>MPIGGITAYHRYNNSGTYTVKFEAYSPFFKWHLEISNPTTQVTVNVTMSGFNCSASSFVIKPYESVNVTVNVEGGDNVTVDFSQLIGSPSNKSIFMPTGSTEMVKVTYNSTGEFTERIHAEDTMKRLSCMFNITVVPPFHPSQFNLNKSAMTTMSKTS</sequence>
<comment type="caution">
    <text evidence="2">The sequence shown here is derived from an EMBL/GenBank/DDBJ whole genome shotgun (WGS) entry which is preliminary data.</text>
</comment>
<name>A0ABD2PUH5_9PLAT</name>
<reference evidence="2 3" key="1">
    <citation type="submission" date="2024-11" db="EMBL/GenBank/DDBJ databases">
        <title>Adaptive evolution of stress response genes in parasites aligns with host niche diversity.</title>
        <authorList>
            <person name="Hahn C."/>
            <person name="Resl P."/>
        </authorList>
    </citation>
    <scope>NUCLEOTIDE SEQUENCE [LARGE SCALE GENOMIC DNA]</scope>
    <source>
        <strain evidence="2">EGGRZ-B1_66</strain>
        <tissue evidence="2">Body</tissue>
    </source>
</reference>
<dbReference type="EMBL" id="JBJKFK010003225">
    <property type="protein sequence ID" value="KAL3310121.1"/>
    <property type="molecule type" value="Genomic_DNA"/>
</dbReference>
<dbReference type="Pfam" id="PF00801">
    <property type="entry name" value="PKD"/>
    <property type="match status" value="1"/>
</dbReference>
<protein>
    <recommendedName>
        <fullName evidence="1">PKD domain-containing protein</fullName>
    </recommendedName>
</protein>
<evidence type="ECO:0000313" key="3">
    <source>
        <dbReference type="Proteomes" id="UP001626550"/>
    </source>
</evidence>
<dbReference type="InterPro" id="IPR000601">
    <property type="entry name" value="PKD_dom"/>
</dbReference>